<organism evidence="1 2">
    <name type="scientific">Sphingobacterium phlebotomi</name>
    <dbReference type="NCBI Taxonomy" id="2605433"/>
    <lineage>
        <taxon>Bacteria</taxon>
        <taxon>Pseudomonadati</taxon>
        <taxon>Bacteroidota</taxon>
        <taxon>Sphingobacteriia</taxon>
        <taxon>Sphingobacteriales</taxon>
        <taxon>Sphingobacteriaceae</taxon>
        <taxon>Sphingobacterium</taxon>
    </lineage>
</organism>
<protein>
    <submittedName>
        <fullName evidence="1">Uncharacterized protein</fullName>
    </submittedName>
</protein>
<proteinExistence type="predicted"/>
<comment type="caution">
    <text evidence="1">The sequence shown here is derived from an EMBL/GenBank/DDBJ whole genome shotgun (WGS) entry which is preliminary data.</text>
</comment>
<gene>
    <name evidence="1" type="ORF">FXV77_12160</name>
</gene>
<evidence type="ECO:0000313" key="1">
    <source>
        <dbReference type="EMBL" id="TYR35822.1"/>
    </source>
</evidence>
<name>A0A5D4H6A3_9SPHI</name>
<dbReference type="RefSeq" id="WP_148919489.1">
    <property type="nucleotide sequence ID" value="NZ_VTAV01000007.1"/>
</dbReference>
<sequence length="166" mass="19301">MHQERAHGHAETFSKKSGTLMSTQFIEIGYVKTAKIQVVLYRDLISEQNELAIRFENEYYDGYSDYPDTKIGMLDKDEVEGLIKSINIIRNHVFSSYPEHYTEVNFISRTGFKAGCFSGKDGWSFYLKLDQYDDRSFVWLKKEDSATILELLTKSRDKVELLSNNI</sequence>
<dbReference type="EMBL" id="VTAV01000007">
    <property type="protein sequence ID" value="TYR35822.1"/>
    <property type="molecule type" value="Genomic_DNA"/>
</dbReference>
<reference evidence="1 2" key="1">
    <citation type="submission" date="2019-08" db="EMBL/GenBank/DDBJ databases">
        <title>Phlebobacter frassis gen. nov. sp. nov., a new member of family Sphingobacteriaceae isolated from sand fly rearing media.</title>
        <authorList>
            <person name="Kakumanu M.L."/>
            <person name="Marayati B.F."/>
            <person name="Wada-Katsumata A."/>
            <person name="Wasserberg G."/>
            <person name="Schal C."/>
            <person name="Apperson C.S."/>
            <person name="Ponnusamy L."/>
        </authorList>
    </citation>
    <scope>NUCLEOTIDE SEQUENCE [LARGE SCALE GENOMIC DNA]</scope>
    <source>
        <strain evidence="1 2">SSI9</strain>
    </source>
</reference>
<dbReference type="Proteomes" id="UP000322362">
    <property type="component" value="Unassembled WGS sequence"/>
</dbReference>
<accession>A0A5D4H6A3</accession>
<keyword evidence="2" id="KW-1185">Reference proteome</keyword>
<evidence type="ECO:0000313" key="2">
    <source>
        <dbReference type="Proteomes" id="UP000322362"/>
    </source>
</evidence>
<dbReference type="AlphaFoldDB" id="A0A5D4H6A3"/>